<evidence type="ECO:0000313" key="2">
    <source>
        <dbReference type="Proteomes" id="UP001187346"/>
    </source>
</evidence>
<dbReference type="Gene3D" id="1.10.3230.30">
    <property type="entry name" value="Phage gp6-like head-tail connector protein"/>
    <property type="match status" value="1"/>
</dbReference>
<sequence>MALLTLDEAKAQLDIDGSGEDTELQVYVDALTAAIERHVGPVETREFAETIEGRSAAMCLSHIPAVALVSVAPAVETGDDLDLSALVLDGATGIVRYRGGSFAGTLWRVTYTAGRGEVPATINLAARILLQHLWRTQYGASRGLSSVGGGDDYSVTEAVPGWGYAIPNRVLQLLEPYKVPPGVA</sequence>
<name>A0ABU4FJ31_9ACTN</name>
<accession>A0ABU4FJ31</accession>
<dbReference type="RefSeq" id="WP_317774130.1">
    <property type="nucleotide sequence ID" value="NZ_JAWMAJ010000137.1"/>
</dbReference>
<keyword evidence="2" id="KW-1185">Reference proteome</keyword>
<reference evidence="1 2" key="1">
    <citation type="submission" date="2023-10" db="EMBL/GenBank/DDBJ databases">
        <title>Characterization of rhizosphere-enriched actinobacteria from wheat plants lab-grown on chernevaya soil.</title>
        <authorList>
            <person name="Tikhonova E.N."/>
            <person name="Konopkin A."/>
            <person name="Kravchenko I.K."/>
        </authorList>
    </citation>
    <scope>NUCLEOTIDE SEQUENCE [LARGE SCALE GENOMIC DNA]</scope>
    <source>
        <strain evidence="1 2">RR29</strain>
    </source>
</reference>
<evidence type="ECO:0000313" key="1">
    <source>
        <dbReference type="EMBL" id="MDV7220612.1"/>
    </source>
</evidence>
<dbReference type="Proteomes" id="UP001187346">
    <property type="component" value="Unassembled WGS sequence"/>
</dbReference>
<protein>
    <submittedName>
        <fullName evidence="1">Head-tail connector protein</fullName>
    </submittedName>
</protein>
<proteinExistence type="predicted"/>
<organism evidence="1 2">
    <name type="scientific">Streptomyces prunicolor</name>
    <dbReference type="NCBI Taxonomy" id="67348"/>
    <lineage>
        <taxon>Bacteria</taxon>
        <taxon>Bacillati</taxon>
        <taxon>Actinomycetota</taxon>
        <taxon>Actinomycetes</taxon>
        <taxon>Kitasatosporales</taxon>
        <taxon>Streptomycetaceae</taxon>
        <taxon>Streptomyces</taxon>
    </lineage>
</organism>
<dbReference type="EMBL" id="JAWMAJ010000137">
    <property type="protein sequence ID" value="MDV7220612.1"/>
    <property type="molecule type" value="Genomic_DNA"/>
</dbReference>
<gene>
    <name evidence="1" type="ORF">R5A26_32190</name>
</gene>
<dbReference type="CDD" id="cd08054">
    <property type="entry name" value="gp6"/>
    <property type="match status" value="1"/>
</dbReference>
<comment type="caution">
    <text evidence="1">The sequence shown here is derived from an EMBL/GenBank/DDBJ whole genome shotgun (WGS) entry which is preliminary data.</text>
</comment>